<gene>
    <name evidence="1" type="ORF">EKD16_25265</name>
</gene>
<dbReference type="AlphaFoldDB" id="A0A4P6QB62"/>
<keyword evidence="2" id="KW-1185">Reference proteome</keyword>
<dbReference type="KEGG" id="strr:EKD16_25265"/>
<organism evidence="1 2">
    <name type="scientific">Streptomonospora litoralis</name>
    <dbReference type="NCBI Taxonomy" id="2498135"/>
    <lineage>
        <taxon>Bacteria</taxon>
        <taxon>Bacillati</taxon>
        <taxon>Actinomycetota</taxon>
        <taxon>Actinomycetes</taxon>
        <taxon>Streptosporangiales</taxon>
        <taxon>Nocardiopsidaceae</taxon>
        <taxon>Streptomonospora</taxon>
    </lineage>
</organism>
<sequence>MIEIIGSTVAGGFVAEVTADVPPATQAGDRLLMFASANDEVEIVQFPTGWAVVNEELINEGAQAYTWLFTRQDQADDPDQVTVTWAGDHWHFLHIIALRGVAAIRTHATAVTGDQDAAQLDVPSLPAQRGDLLVVGGFHWDDTTKAFSPAGLEVVEHMDRGWITGTRQITREGPTTGYTVTAGTVGLMSTIAVLLKPTPAPAPPPTFPLTIRTELVIDGGWVDISADVRDTEPVEISRGRADETDTADASSCSLTINNRGGRFSPRNPGSPYFGLIGRNTPIRVSIVVDGTTIPRFTGEVAEWPVSWDVSDNDVWVPLKASGVLRRLGQGTAPEQSALRRFINARSPVAYWPLTDGATALVASPDAGPYDMAVVVDAPPGQMGTQARLDWREGSLAAWLEPVARTHRDLGRISGRVSSQDASTDWSVDMVRAGVGGQDRLVVMTRPDGAGTRQEWRVRFDQEAPDMRVWVRLVPEDAAVPGFTHLGVSDDARFFTDQLRHVRLRVADNGAGESDWGLWVDGELLLDGTTSGFAAPEPPGSAQYWWNLREPAAPEGAHASIGHITVWDEQAVPAPPSAQEVTQAMYGHTGEPAGVRIARVAAEQGLAFEAVGDLELTPPMGPQRTEAPLAVMREAEQVDDGVLYESRSDIALIYRTTRSRYNQGGRQ</sequence>
<dbReference type="Proteomes" id="UP000292235">
    <property type="component" value="Plasmid phiM2"/>
</dbReference>
<dbReference type="GeneID" id="39493836"/>
<dbReference type="EMBL" id="CP036456">
    <property type="protein sequence ID" value="QBI56794.1"/>
    <property type="molecule type" value="Genomic_DNA"/>
</dbReference>
<protein>
    <submittedName>
        <fullName evidence="1">Uncharacterized protein</fullName>
    </submittedName>
</protein>
<proteinExistence type="predicted"/>
<geneLocation type="plasmid" evidence="2">
    <name>phim2</name>
</geneLocation>
<reference evidence="1 2" key="1">
    <citation type="submission" date="2019-02" db="EMBL/GenBank/DDBJ databases">
        <authorList>
            <person name="Khodamoradi S."/>
            <person name="Hahnke R.L."/>
            <person name="Kaempfer P."/>
            <person name="Schumann P."/>
            <person name="Rohde M."/>
            <person name="Steinert M."/>
            <person name="Luzhetskyy A."/>
            <person name="Wink J."/>
            <person name="Ruckert C."/>
        </authorList>
    </citation>
    <scope>NUCLEOTIDE SEQUENCE [LARGE SCALE GENOMIC DNA]</scope>
    <source>
        <strain evidence="1 2">M2</strain>
        <plasmid evidence="2">phim2</plasmid>
    </source>
</reference>
<evidence type="ECO:0000313" key="2">
    <source>
        <dbReference type="Proteomes" id="UP000292235"/>
    </source>
</evidence>
<accession>A0A4P6QB62</accession>
<name>A0A4P6QB62_9ACTN</name>
<evidence type="ECO:0000313" key="1">
    <source>
        <dbReference type="EMBL" id="QBI56794.1"/>
    </source>
</evidence>
<dbReference type="OrthoDB" id="3304698at2"/>
<keyword evidence="1" id="KW-0614">Plasmid</keyword>
<dbReference type="RefSeq" id="WP_131102959.1">
    <property type="nucleotide sequence ID" value="NZ_CP036456.1"/>
</dbReference>